<feature type="domain" description="Resolvase/invertase-type recombinase catalytic" evidence="3">
    <location>
        <begin position="4"/>
        <end position="140"/>
    </location>
</feature>
<dbReference type="SUPFAM" id="SSF53041">
    <property type="entry name" value="Resolvase-like"/>
    <property type="match status" value="1"/>
</dbReference>
<dbReference type="Gene3D" id="3.40.50.1390">
    <property type="entry name" value="Resolvase, N-terminal catalytic domain"/>
    <property type="match status" value="1"/>
</dbReference>
<dbReference type="Pfam" id="PF00239">
    <property type="entry name" value="Resolvase"/>
    <property type="match status" value="1"/>
</dbReference>
<sequence length="220" mass="24743">MPLHFISYYRVSTARQGESGLGLDAQRLAALKHCEWSGGRIVEEFIEVESGKRMNRRELTSALESCRKTGATLLIARLDRLARSVHFISGLLESKVNFIAADMPNADKFMFHVYAAMAEEEGRRISERTKAALASARARGVKLGEHARAPEKRNSSIADEFAKEIGPVIEGLRQRAGLSFREVANELNRLGVRTFRDGAWHANTAYRLHNRFRKITTRCA</sequence>
<organism evidence="4 5">
    <name type="scientific">Aliiroseovarius salicola</name>
    <dbReference type="NCBI Taxonomy" id="3009082"/>
    <lineage>
        <taxon>Bacteria</taxon>
        <taxon>Pseudomonadati</taxon>
        <taxon>Pseudomonadota</taxon>
        <taxon>Alphaproteobacteria</taxon>
        <taxon>Rhodobacterales</taxon>
        <taxon>Paracoccaceae</taxon>
        <taxon>Aliiroseovarius</taxon>
    </lineage>
</organism>
<dbReference type="InterPro" id="IPR050639">
    <property type="entry name" value="SSR_resolvase"/>
</dbReference>
<dbReference type="CDD" id="cd00338">
    <property type="entry name" value="Ser_Recombinase"/>
    <property type="match status" value="1"/>
</dbReference>
<dbReference type="Proteomes" id="UP001528040">
    <property type="component" value="Unassembled WGS sequence"/>
</dbReference>
<name>A0ABT4W3C2_9RHOB</name>
<reference evidence="4 5" key="1">
    <citation type="submission" date="2023-01" db="EMBL/GenBank/DDBJ databases">
        <authorList>
            <person name="Yoon J.-W."/>
        </authorList>
    </citation>
    <scope>NUCLEOTIDE SEQUENCE [LARGE SCALE GENOMIC DNA]</scope>
    <source>
        <strain evidence="4 5">KMU-50</strain>
    </source>
</reference>
<dbReference type="InterPro" id="IPR006119">
    <property type="entry name" value="Resolv_N"/>
</dbReference>
<keyword evidence="1" id="KW-0238">DNA-binding</keyword>
<accession>A0ABT4W3C2</accession>
<dbReference type="RefSeq" id="WP_271054718.1">
    <property type="nucleotide sequence ID" value="NZ_JAQIIO010000007.1"/>
</dbReference>
<dbReference type="PANTHER" id="PTHR30461">
    <property type="entry name" value="DNA-INVERTASE FROM LAMBDOID PROPHAGE"/>
    <property type="match status" value="1"/>
</dbReference>
<evidence type="ECO:0000259" key="3">
    <source>
        <dbReference type="PROSITE" id="PS51736"/>
    </source>
</evidence>
<dbReference type="InterPro" id="IPR036162">
    <property type="entry name" value="Resolvase-like_N_sf"/>
</dbReference>
<evidence type="ECO:0000313" key="4">
    <source>
        <dbReference type="EMBL" id="MDA5095010.1"/>
    </source>
</evidence>
<dbReference type="EMBL" id="JAQIIO010000007">
    <property type="protein sequence ID" value="MDA5095010.1"/>
    <property type="molecule type" value="Genomic_DNA"/>
</dbReference>
<evidence type="ECO:0000256" key="2">
    <source>
        <dbReference type="ARBA" id="ARBA00023172"/>
    </source>
</evidence>
<dbReference type="SMART" id="SM00857">
    <property type="entry name" value="Resolvase"/>
    <property type="match status" value="1"/>
</dbReference>
<dbReference type="PANTHER" id="PTHR30461:SF2">
    <property type="entry name" value="SERINE RECOMBINASE PINE-RELATED"/>
    <property type="match status" value="1"/>
</dbReference>
<evidence type="ECO:0000256" key="1">
    <source>
        <dbReference type="ARBA" id="ARBA00023125"/>
    </source>
</evidence>
<dbReference type="PROSITE" id="PS51736">
    <property type="entry name" value="RECOMBINASES_3"/>
    <property type="match status" value="1"/>
</dbReference>
<proteinExistence type="predicted"/>
<keyword evidence="5" id="KW-1185">Reference proteome</keyword>
<gene>
    <name evidence="4" type="ORF">O2N63_13045</name>
</gene>
<keyword evidence="2" id="KW-0233">DNA recombination</keyword>
<evidence type="ECO:0000313" key="5">
    <source>
        <dbReference type="Proteomes" id="UP001528040"/>
    </source>
</evidence>
<protein>
    <submittedName>
        <fullName evidence="4">Recombinase family protein</fullName>
    </submittedName>
</protein>
<comment type="caution">
    <text evidence="4">The sequence shown here is derived from an EMBL/GenBank/DDBJ whole genome shotgun (WGS) entry which is preliminary data.</text>
</comment>